<organism evidence="1 2">
    <name type="scientific">Neotoma lepida</name>
    <name type="common">Desert woodrat</name>
    <dbReference type="NCBI Taxonomy" id="56216"/>
    <lineage>
        <taxon>Eukaryota</taxon>
        <taxon>Metazoa</taxon>
        <taxon>Chordata</taxon>
        <taxon>Craniata</taxon>
        <taxon>Vertebrata</taxon>
        <taxon>Euteleostomi</taxon>
        <taxon>Mammalia</taxon>
        <taxon>Eutheria</taxon>
        <taxon>Euarchontoglires</taxon>
        <taxon>Glires</taxon>
        <taxon>Rodentia</taxon>
        <taxon>Myomorpha</taxon>
        <taxon>Muroidea</taxon>
        <taxon>Cricetidae</taxon>
        <taxon>Neotominae</taxon>
        <taxon>Neotoma</taxon>
    </lineage>
</organism>
<sequence>MGCADRSSELKVFCPPSPPLLVITVLIGQSLQTSCDCKQISSTNLCSQAASAVSIKATSTTAKTIISGKFGSCSAGSCTSIIQLPHLTLGDAMLGATLCPLLLLLAMLESVLASGPGERSSGLAL</sequence>
<evidence type="ECO:0000313" key="1">
    <source>
        <dbReference type="EMBL" id="OBS82812.1"/>
    </source>
</evidence>
<comment type="caution">
    <text evidence="1">The sequence shown here is derived from an EMBL/GenBank/DDBJ whole genome shotgun (WGS) entry which is preliminary data.</text>
</comment>
<protein>
    <submittedName>
        <fullName evidence="1">Uncharacterized protein</fullName>
    </submittedName>
</protein>
<proteinExistence type="predicted"/>
<gene>
    <name evidence="1" type="ORF">A6R68_23205</name>
</gene>
<name>A0A1A6HYL3_NEOLE</name>
<dbReference type="AlphaFoldDB" id="A0A1A6HYL3"/>
<evidence type="ECO:0000313" key="2">
    <source>
        <dbReference type="Proteomes" id="UP000092124"/>
    </source>
</evidence>
<dbReference type="EMBL" id="LZPO01007987">
    <property type="protein sequence ID" value="OBS82812.1"/>
    <property type="molecule type" value="Genomic_DNA"/>
</dbReference>
<accession>A0A1A6HYL3</accession>
<reference evidence="1 2" key="1">
    <citation type="submission" date="2016-06" db="EMBL/GenBank/DDBJ databases">
        <title>The Draft Genome Sequence and Annotation of the Desert Woodrat Neotoma lepida.</title>
        <authorList>
            <person name="Campbell M."/>
            <person name="Oakeson K.F."/>
            <person name="Yandell M."/>
            <person name="Halpert J.R."/>
            <person name="Dearing D."/>
        </authorList>
    </citation>
    <scope>NUCLEOTIDE SEQUENCE [LARGE SCALE GENOMIC DNA]</scope>
    <source>
        <strain evidence="1">417</strain>
        <tissue evidence="1">Liver</tissue>
    </source>
</reference>
<keyword evidence="2" id="KW-1185">Reference proteome</keyword>
<dbReference type="Proteomes" id="UP000092124">
    <property type="component" value="Unassembled WGS sequence"/>
</dbReference>